<gene>
    <name evidence="12" type="ORF">SAMN04488072_11060</name>
</gene>
<feature type="transmembrane region" description="Helical" evidence="10">
    <location>
        <begin position="20"/>
        <end position="45"/>
    </location>
</feature>
<evidence type="ECO:0000256" key="10">
    <source>
        <dbReference type="RuleBase" id="RU367152"/>
    </source>
</evidence>
<sequence>MNADGSNAKPLEYQTKEGQLNILGFWIFLAAEIVLFSTLFATYAVLFNRTADAPPPAELFEPGTVLVMTFILLTSSFTCGIAIHGMRRGSVKGLMTWLIITLILGLSFLGFEIYEFVHYAGEGATLQSSAFWSAFYILAGTHGVHVTLGIGWATLLLVQLAQRGITSVTSRKVFIIGLYWHFLDVIWIFIFTGVYLIGMVV</sequence>
<evidence type="ECO:0000256" key="2">
    <source>
        <dbReference type="ARBA" id="ARBA00004651"/>
    </source>
</evidence>
<dbReference type="RefSeq" id="WP_090238798.1">
    <property type="nucleotide sequence ID" value="NZ_FOJW01000010.1"/>
</dbReference>
<dbReference type="EC" id="1.10.3.-" evidence="10"/>
<dbReference type="InterPro" id="IPR014246">
    <property type="entry name" value="QoxC"/>
</dbReference>
<proteinExistence type="inferred from homology"/>
<dbReference type="AlphaFoldDB" id="A0A1I0Z9Q9"/>
<dbReference type="PANTHER" id="PTHR11403">
    <property type="entry name" value="CYTOCHROME C OXIDASE SUBUNIT III"/>
    <property type="match status" value="1"/>
</dbReference>
<dbReference type="Gene3D" id="1.20.120.80">
    <property type="entry name" value="Cytochrome c oxidase, subunit III, four-helix bundle"/>
    <property type="match status" value="1"/>
</dbReference>
<feature type="transmembrane region" description="Helical" evidence="10">
    <location>
        <begin position="134"/>
        <end position="161"/>
    </location>
</feature>
<evidence type="ECO:0000256" key="5">
    <source>
        <dbReference type="ARBA" id="ARBA00022692"/>
    </source>
</evidence>
<dbReference type="NCBIfam" id="TIGR02897">
    <property type="entry name" value="QoxC"/>
    <property type="match status" value="1"/>
</dbReference>
<evidence type="ECO:0000256" key="9">
    <source>
        <dbReference type="RuleBase" id="RU003376"/>
    </source>
</evidence>
<dbReference type="GO" id="GO:0004129">
    <property type="term" value="F:cytochrome-c oxidase activity"/>
    <property type="evidence" value="ECO:0007669"/>
    <property type="project" value="UniProtKB-UniRule"/>
</dbReference>
<keyword evidence="5 9" id="KW-0812">Transmembrane</keyword>
<comment type="catalytic activity">
    <reaction evidence="1 10">
        <text>2 a quinol + O2 = 2 a quinone + 2 H2O</text>
        <dbReference type="Rhea" id="RHEA:55376"/>
        <dbReference type="ChEBI" id="CHEBI:15377"/>
        <dbReference type="ChEBI" id="CHEBI:15379"/>
        <dbReference type="ChEBI" id="CHEBI:24646"/>
        <dbReference type="ChEBI" id="CHEBI:132124"/>
    </reaction>
</comment>
<dbReference type="GO" id="GO:0042773">
    <property type="term" value="P:ATP synthesis coupled electron transport"/>
    <property type="evidence" value="ECO:0007669"/>
    <property type="project" value="UniProtKB-UniRule"/>
</dbReference>
<dbReference type="GO" id="GO:0016491">
    <property type="term" value="F:oxidoreductase activity"/>
    <property type="evidence" value="ECO:0007669"/>
    <property type="project" value="UniProtKB-KW"/>
</dbReference>
<dbReference type="InterPro" id="IPR000298">
    <property type="entry name" value="Cyt_c_oxidase-like_su3"/>
</dbReference>
<evidence type="ECO:0000256" key="7">
    <source>
        <dbReference type="ARBA" id="ARBA00023002"/>
    </source>
</evidence>
<organism evidence="12 13">
    <name type="scientific">Lentibacillus halodurans</name>
    <dbReference type="NCBI Taxonomy" id="237679"/>
    <lineage>
        <taxon>Bacteria</taxon>
        <taxon>Bacillati</taxon>
        <taxon>Bacillota</taxon>
        <taxon>Bacilli</taxon>
        <taxon>Bacillales</taxon>
        <taxon>Bacillaceae</taxon>
        <taxon>Lentibacillus</taxon>
    </lineage>
</organism>
<dbReference type="GO" id="GO:0005886">
    <property type="term" value="C:plasma membrane"/>
    <property type="evidence" value="ECO:0007669"/>
    <property type="project" value="UniProtKB-SubCell"/>
</dbReference>
<dbReference type="EMBL" id="FOJW01000010">
    <property type="protein sequence ID" value="SFB22077.1"/>
    <property type="molecule type" value="Genomic_DNA"/>
</dbReference>
<keyword evidence="7 10" id="KW-0560">Oxidoreductase</keyword>
<dbReference type="PANTHER" id="PTHR11403:SF2">
    <property type="entry name" value="CYTOCHROME BO(3) UBIQUINOL OXIDASE SUBUNIT 3"/>
    <property type="match status" value="1"/>
</dbReference>
<dbReference type="InterPro" id="IPR024791">
    <property type="entry name" value="Cyt_c/ubiquinol_Oxase_su3"/>
</dbReference>
<dbReference type="SUPFAM" id="SSF81452">
    <property type="entry name" value="Cytochrome c oxidase subunit III-like"/>
    <property type="match status" value="1"/>
</dbReference>
<reference evidence="12 13" key="1">
    <citation type="submission" date="2016-10" db="EMBL/GenBank/DDBJ databases">
        <authorList>
            <person name="de Groot N.N."/>
        </authorList>
    </citation>
    <scope>NUCLEOTIDE SEQUENCE [LARGE SCALE GENOMIC DNA]</scope>
    <source>
        <strain evidence="12 13">CGMCC 1.3702</strain>
    </source>
</reference>
<comment type="subcellular location">
    <subcellularLocation>
        <location evidence="2 9">Cell membrane</location>
        <topology evidence="2 9">Multi-pass membrane protein</topology>
    </subcellularLocation>
</comment>
<feature type="transmembrane region" description="Helical" evidence="10">
    <location>
        <begin position="173"/>
        <end position="197"/>
    </location>
</feature>
<evidence type="ECO:0000313" key="13">
    <source>
        <dbReference type="Proteomes" id="UP000198642"/>
    </source>
</evidence>
<evidence type="ECO:0000259" key="11">
    <source>
        <dbReference type="PROSITE" id="PS50253"/>
    </source>
</evidence>
<protein>
    <recommendedName>
        <fullName evidence="10">Quinol oxidase subunit 3</fullName>
        <ecNumber evidence="10">1.10.3.-</ecNumber>
    </recommendedName>
</protein>
<name>A0A1I0Z9Q9_9BACI</name>
<dbReference type="Proteomes" id="UP000198642">
    <property type="component" value="Unassembled WGS sequence"/>
</dbReference>
<evidence type="ECO:0000313" key="12">
    <source>
        <dbReference type="EMBL" id="SFB22077.1"/>
    </source>
</evidence>
<evidence type="ECO:0000256" key="4">
    <source>
        <dbReference type="ARBA" id="ARBA00022475"/>
    </source>
</evidence>
<dbReference type="Pfam" id="PF00510">
    <property type="entry name" value="COX3"/>
    <property type="match status" value="1"/>
</dbReference>
<evidence type="ECO:0000256" key="6">
    <source>
        <dbReference type="ARBA" id="ARBA00022989"/>
    </source>
</evidence>
<dbReference type="InterPro" id="IPR035973">
    <property type="entry name" value="Cyt_c_oxidase_su3-like_sf"/>
</dbReference>
<feature type="domain" description="Heme-copper oxidase subunit III family profile" evidence="11">
    <location>
        <begin position="23"/>
        <end position="199"/>
    </location>
</feature>
<dbReference type="InterPro" id="IPR013833">
    <property type="entry name" value="Cyt_c_oxidase_su3_a-hlx"/>
</dbReference>
<accession>A0A1I0Z9Q9</accession>
<evidence type="ECO:0000256" key="1">
    <source>
        <dbReference type="ARBA" id="ARBA00000725"/>
    </source>
</evidence>
<dbReference type="STRING" id="237679.SAMN04488072_11060"/>
<keyword evidence="6 10" id="KW-1133">Transmembrane helix</keyword>
<feature type="transmembrane region" description="Helical" evidence="10">
    <location>
        <begin position="65"/>
        <end position="83"/>
    </location>
</feature>
<evidence type="ECO:0000256" key="3">
    <source>
        <dbReference type="ARBA" id="ARBA00010581"/>
    </source>
</evidence>
<dbReference type="GO" id="GO:0019646">
    <property type="term" value="P:aerobic electron transport chain"/>
    <property type="evidence" value="ECO:0007669"/>
    <property type="project" value="UniProtKB-UniRule"/>
</dbReference>
<dbReference type="PROSITE" id="PS50253">
    <property type="entry name" value="COX3"/>
    <property type="match status" value="1"/>
</dbReference>
<dbReference type="CDD" id="cd02863">
    <property type="entry name" value="Ubiquinol_oxidase_III"/>
    <property type="match status" value="1"/>
</dbReference>
<keyword evidence="4 10" id="KW-1003">Cell membrane</keyword>
<keyword evidence="13" id="KW-1185">Reference proteome</keyword>
<dbReference type="FunFam" id="1.20.120.80:FF:000001">
    <property type="entry name" value="Cytochrome (Ubi)quinol oxidase subunit III"/>
    <property type="match status" value="1"/>
</dbReference>
<dbReference type="OrthoDB" id="9810850at2"/>
<comment type="similarity">
    <text evidence="3 9">Belongs to the cytochrome c oxidase subunit 3 family.</text>
</comment>
<feature type="transmembrane region" description="Helical" evidence="10">
    <location>
        <begin position="95"/>
        <end position="114"/>
    </location>
</feature>
<comment type="function">
    <text evidence="10">Catalyzes quinol oxidation with the concomitant reduction of oxygen to water.</text>
</comment>
<keyword evidence="8 10" id="KW-0472">Membrane</keyword>
<evidence type="ECO:0000256" key="8">
    <source>
        <dbReference type="ARBA" id="ARBA00023136"/>
    </source>
</evidence>
<dbReference type="InterPro" id="IPR033946">
    <property type="entry name" value="Ubiquinol_oxase_su3_dom"/>
</dbReference>